<accession>A0A212EWI1</accession>
<dbReference type="EMBL" id="AGBW02011990">
    <property type="protein sequence ID" value="OWR45831.1"/>
    <property type="molecule type" value="Genomic_DNA"/>
</dbReference>
<organism evidence="1 2">
    <name type="scientific">Danaus plexippus plexippus</name>
    <dbReference type="NCBI Taxonomy" id="278856"/>
    <lineage>
        <taxon>Eukaryota</taxon>
        <taxon>Metazoa</taxon>
        <taxon>Ecdysozoa</taxon>
        <taxon>Arthropoda</taxon>
        <taxon>Hexapoda</taxon>
        <taxon>Insecta</taxon>
        <taxon>Pterygota</taxon>
        <taxon>Neoptera</taxon>
        <taxon>Endopterygota</taxon>
        <taxon>Lepidoptera</taxon>
        <taxon>Glossata</taxon>
        <taxon>Ditrysia</taxon>
        <taxon>Papilionoidea</taxon>
        <taxon>Nymphalidae</taxon>
        <taxon>Danainae</taxon>
        <taxon>Danaini</taxon>
        <taxon>Danaina</taxon>
        <taxon>Danaus</taxon>
        <taxon>Danaus</taxon>
    </lineage>
</organism>
<evidence type="ECO:0000313" key="1">
    <source>
        <dbReference type="EMBL" id="OWR45831.1"/>
    </source>
</evidence>
<feature type="non-terminal residue" evidence="1">
    <location>
        <position position="69"/>
    </location>
</feature>
<name>A0A212EWI1_DANPL</name>
<dbReference type="AlphaFoldDB" id="A0A212EWI1"/>
<dbReference type="InParanoid" id="A0A212EWI1"/>
<proteinExistence type="predicted"/>
<gene>
    <name evidence="1" type="ORF">KGM_209919A</name>
</gene>
<comment type="caution">
    <text evidence="1">The sequence shown here is derived from an EMBL/GenBank/DDBJ whole genome shotgun (WGS) entry which is preliminary data.</text>
</comment>
<reference evidence="1 2" key="1">
    <citation type="journal article" date="2011" name="Cell">
        <title>The monarch butterfly genome yields insights into long-distance migration.</title>
        <authorList>
            <person name="Zhan S."/>
            <person name="Merlin C."/>
            <person name="Boore J.L."/>
            <person name="Reppert S.M."/>
        </authorList>
    </citation>
    <scope>NUCLEOTIDE SEQUENCE [LARGE SCALE GENOMIC DNA]</scope>
    <source>
        <strain evidence="1">F-2</strain>
    </source>
</reference>
<sequence length="69" mass="8203">MTNIRLIQQRYHHESRLWCVPRHTRREMLGHHHTGCEMFEVRRSGLSCKSALEHLALRQSTQRPSLGLE</sequence>
<evidence type="ECO:0000313" key="2">
    <source>
        <dbReference type="Proteomes" id="UP000007151"/>
    </source>
</evidence>
<dbReference type="Proteomes" id="UP000007151">
    <property type="component" value="Unassembled WGS sequence"/>
</dbReference>
<protein>
    <submittedName>
        <fullName evidence="1">Uncharacterized protein</fullName>
    </submittedName>
</protein>
<dbReference type="KEGG" id="dpl:KGM_209919A"/>
<keyword evidence="2" id="KW-1185">Reference proteome</keyword>